<dbReference type="InterPro" id="IPR038726">
    <property type="entry name" value="PDDEXK_AddAB-type"/>
</dbReference>
<sequence>MSKFYNAKRKRNLYDPESDVPYELSRSKIDLFLNCPRCFYLDRRLGVTQPPGYPFSLNSAVDKLLKKEFDTHRAKATAHPLMKNYKLDLVPFKHKKMDEWRDALGGGIKYLDPETNFIIKGAIDDVWTNTEGELSIVDYKATSKDGEVSLDADWQIGYKRQMEMYQWLFRKNDFKVSDTGYFVYANGDADKEAFDGKLEFDVKIIPYKGDDNWIQGAIKKIHSCLASAELPKPSSECDYCAYRQAAIEAEMRSSD</sequence>
<name>A0A1F5XCL4_9BACT</name>
<organism evidence="2 3">
    <name type="scientific">Candidatus Giovannonibacteria bacterium RIFCSPLOWO2_02_44_8</name>
    <dbReference type="NCBI Taxonomy" id="1798355"/>
    <lineage>
        <taxon>Bacteria</taxon>
        <taxon>Candidatus Giovannoniibacteriota</taxon>
    </lineage>
</organism>
<evidence type="ECO:0000313" key="2">
    <source>
        <dbReference type="EMBL" id="OGF85663.1"/>
    </source>
</evidence>
<dbReference type="InterPro" id="IPR011604">
    <property type="entry name" value="PDDEXK-like_dom_sf"/>
</dbReference>
<dbReference type="EMBL" id="MFIH01000015">
    <property type="protein sequence ID" value="OGF85663.1"/>
    <property type="molecule type" value="Genomic_DNA"/>
</dbReference>
<dbReference type="Gene3D" id="3.90.320.10">
    <property type="match status" value="1"/>
</dbReference>
<evidence type="ECO:0000259" key="1">
    <source>
        <dbReference type="Pfam" id="PF12705"/>
    </source>
</evidence>
<dbReference type="Pfam" id="PF12705">
    <property type="entry name" value="PDDEXK_1"/>
    <property type="match status" value="1"/>
</dbReference>
<dbReference type="Proteomes" id="UP000178405">
    <property type="component" value="Unassembled WGS sequence"/>
</dbReference>
<gene>
    <name evidence="2" type="ORF">A2Z63_01555</name>
</gene>
<dbReference type="AlphaFoldDB" id="A0A1F5XCL4"/>
<feature type="domain" description="PD-(D/E)XK endonuclease-like" evidence="1">
    <location>
        <begin position="24"/>
        <end position="244"/>
    </location>
</feature>
<evidence type="ECO:0000313" key="3">
    <source>
        <dbReference type="Proteomes" id="UP000178405"/>
    </source>
</evidence>
<reference evidence="2 3" key="1">
    <citation type="journal article" date="2016" name="Nat. Commun.">
        <title>Thousands of microbial genomes shed light on interconnected biogeochemical processes in an aquifer system.</title>
        <authorList>
            <person name="Anantharaman K."/>
            <person name="Brown C.T."/>
            <person name="Hug L.A."/>
            <person name="Sharon I."/>
            <person name="Castelle C.J."/>
            <person name="Probst A.J."/>
            <person name="Thomas B.C."/>
            <person name="Singh A."/>
            <person name="Wilkins M.J."/>
            <person name="Karaoz U."/>
            <person name="Brodie E.L."/>
            <person name="Williams K.H."/>
            <person name="Hubbard S.S."/>
            <person name="Banfield J.F."/>
        </authorList>
    </citation>
    <scope>NUCLEOTIDE SEQUENCE [LARGE SCALE GENOMIC DNA]</scope>
</reference>
<proteinExistence type="predicted"/>
<protein>
    <recommendedName>
        <fullName evidence="1">PD-(D/E)XK endonuclease-like domain-containing protein</fullName>
    </recommendedName>
</protein>
<accession>A0A1F5XCL4</accession>
<comment type="caution">
    <text evidence="2">The sequence shown here is derived from an EMBL/GenBank/DDBJ whole genome shotgun (WGS) entry which is preliminary data.</text>
</comment>